<dbReference type="AlphaFoldDB" id="A0AAG5DBG4"/>
<dbReference type="EnsemblMetazoa" id="ENSAATROPT009494">
    <property type="protein sequence ID" value="ENSAATROPP008592"/>
    <property type="gene ID" value="ENSAATROPG007728"/>
</dbReference>
<proteinExistence type="predicted"/>
<evidence type="ECO:0000313" key="1">
    <source>
        <dbReference type="EnsemblMetazoa" id="ENSAATROPP008592"/>
    </source>
</evidence>
<organism evidence="1 2">
    <name type="scientific">Anopheles atroparvus</name>
    <name type="common">European mosquito</name>
    <dbReference type="NCBI Taxonomy" id="41427"/>
    <lineage>
        <taxon>Eukaryota</taxon>
        <taxon>Metazoa</taxon>
        <taxon>Ecdysozoa</taxon>
        <taxon>Arthropoda</taxon>
        <taxon>Hexapoda</taxon>
        <taxon>Insecta</taxon>
        <taxon>Pterygota</taxon>
        <taxon>Neoptera</taxon>
        <taxon>Endopterygota</taxon>
        <taxon>Diptera</taxon>
        <taxon>Nematocera</taxon>
        <taxon>Culicoidea</taxon>
        <taxon>Culicidae</taxon>
        <taxon>Anophelinae</taxon>
        <taxon>Anopheles</taxon>
    </lineage>
</organism>
<accession>A0AAG5DBG4</accession>
<evidence type="ECO:0000313" key="2">
    <source>
        <dbReference type="Proteomes" id="UP000075880"/>
    </source>
</evidence>
<protein>
    <submittedName>
        <fullName evidence="1">Uncharacterized protein</fullName>
    </submittedName>
</protein>
<sequence>SRPVRCSIRYIFFLIDDCSTAPASASDRCCVVCKQPKLISVFRFSAFQDLTSVLKIDRRRNVTRSTGERDGS</sequence>
<name>A0AAG5DBG4_ANOAO</name>
<keyword evidence="2" id="KW-1185">Reference proteome</keyword>
<dbReference type="Proteomes" id="UP000075880">
    <property type="component" value="Unassembled WGS sequence"/>
</dbReference>
<reference evidence="1" key="1">
    <citation type="submission" date="2024-04" db="UniProtKB">
        <authorList>
            <consortium name="EnsemblMetazoa"/>
        </authorList>
    </citation>
    <scope>IDENTIFICATION</scope>
    <source>
        <strain evidence="1">EBRO</strain>
    </source>
</reference>